<dbReference type="InterPro" id="IPR023286">
    <property type="entry name" value="ABATE_dom_sf"/>
</dbReference>
<reference evidence="2" key="1">
    <citation type="journal article" date="2019" name="Int. J. Syst. Evol. Microbiol.">
        <title>The Global Catalogue of Microorganisms (GCM) 10K type strain sequencing project: providing services to taxonomists for standard genome sequencing and annotation.</title>
        <authorList>
            <consortium name="The Broad Institute Genomics Platform"/>
            <consortium name="The Broad Institute Genome Sequencing Center for Infectious Disease"/>
            <person name="Wu L."/>
            <person name="Ma J."/>
        </authorList>
    </citation>
    <scope>NUCLEOTIDE SEQUENCE [LARGE SCALE GENOMIC DNA]</scope>
    <source>
        <strain evidence="2">CCM 7044</strain>
    </source>
</reference>
<name>A0ABW5VML3_9MICO</name>
<accession>A0ABW5VML3</accession>
<evidence type="ECO:0008006" key="3">
    <source>
        <dbReference type="Google" id="ProtNLM"/>
    </source>
</evidence>
<sequence>MANPRRITADDMQIAGRNIAAQQGITVDELKAIVRNPLRDCAGPGCERKFTVHHDREKYCSRTCKTAANSLRNRADQ</sequence>
<dbReference type="Proteomes" id="UP001597479">
    <property type="component" value="Unassembled WGS sequence"/>
</dbReference>
<evidence type="ECO:0000313" key="2">
    <source>
        <dbReference type="Proteomes" id="UP001597479"/>
    </source>
</evidence>
<evidence type="ECO:0000313" key="1">
    <source>
        <dbReference type="EMBL" id="MFD2792556.1"/>
    </source>
</evidence>
<comment type="caution">
    <text evidence="1">The sequence shown here is derived from an EMBL/GenBank/DDBJ whole genome shotgun (WGS) entry which is preliminary data.</text>
</comment>
<protein>
    <recommendedName>
        <fullName evidence="3">CGNR zinc finger protein</fullName>
    </recommendedName>
</protein>
<dbReference type="EMBL" id="JBHUOG010000001">
    <property type="protein sequence ID" value="MFD2792556.1"/>
    <property type="molecule type" value="Genomic_DNA"/>
</dbReference>
<proteinExistence type="predicted"/>
<organism evidence="1 2">
    <name type="scientific">Promicromonospora vindobonensis</name>
    <dbReference type="NCBI Taxonomy" id="195748"/>
    <lineage>
        <taxon>Bacteria</taxon>
        <taxon>Bacillati</taxon>
        <taxon>Actinomycetota</taxon>
        <taxon>Actinomycetes</taxon>
        <taxon>Micrococcales</taxon>
        <taxon>Promicromonosporaceae</taxon>
        <taxon>Promicromonospora</taxon>
    </lineage>
</organism>
<dbReference type="SUPFAM" id="SSF160904">
    <property type="entry name" value="Jann2411-like"/>
    <property type="match status" value="1"/>
</dbReference>
<dbReference type="RefSeq" id="WP_377180291.1">
    <property type="nucleotide sequence ID" value="NZ_JBHUOG010000001.1"/>
</dbReference>
<gene>
    <name evidence="1" type="ORF">ACFS27_03245</name>
</gene>
<keyword evidence="2" id="KW-1185">Reference proteome</keyword>